<keyword evidence="1" id="KW-0677">Repeat</keyword>
<proteinExistence type="predicted"/>
<dbReference type="PRINTS" id="PR01415">
    <property type="entry name" value="ANKYRIN"/>
</dbReference>
<feature type="repeat" description="ANK" evidence="3">
    <location>
        <begin position="166"/>
        <end position="198"/>
    </location>
</feature>
<evidence type="ECO:0000313" key="4">
    <source>
        <dbReference type="EMBL" id="KAK2713988.1"/>
    </source>
</evidence>
<accession>A0AA88HRM7</accession>
<evidence type="ECO:0000256" key="1">
    <source>
        <dbReference type="ARBA" id="ARBA00022737"/>
    </source>
</evidence>
<dbReference type="Pfam" id="PF00023">
    <property type="entry name" value="Ank"/>
    <property type="match status" value="1"/>
</dbReference>
<reference evidence="4" key="1">
    <citation type="submission" date="2023-07" db="EMBL/GenBank/DDBJ databases">
        <title>Chromosome-level genome assembly of Artemia franciscana.</title>
        <authorList>
            <person name="Jo E."/>
        </authorList>
    </citation>
    <scope>NUCLEOTIDE SEQUENCE</scope>
    <source>
        <tissue evidence="4">Whole body</tissue>
    </source>
</reference>
<feature type="repeat" description="ANK" evidence="3">
    <location>
        <begin position="266"/>
        <end position="298"/>
    </location>
</feature>
<dbReference type="Proteomes" id="UP001187531">
    <property type="component" value="Unassembled WGS sequence"/>
</dbReference>
<feature type="repeat" description="ANK" evidence="3">
    <location>
        <begin position="299"/>
        <end position="331"/>
    </location>
</feature>
<feature type="repeat" description="ANK" evidence="3">
    <location>
        <begin position="100"/>
        <end position="132"/>
    </location>
</feature>
<dbReference type="Pfam" id="PF12796">
    <property type="entry name" value="Ank_2"/>
    <property type="match status" value="3"/>
</dbReference>
<name>A0AA88HRM7_ARTSF</name>
<sequence length="473" mass="52373">MMMPLHSAAFYVKTFVTKCLQKNGADHSLNDQNGKTALHYAAEKGNLNTCQILASYGAKVICLASATQLTPLHFAILCDKTYVAIYLLENGADHSLKDCFGNTALHYASEKGNLDICQLLVSHGAEVNCLTSENSTPLHLATFCDKTCVTKYLLKNGADPNLKNCYYKTALHCAAEEANLDICQLLVSHGAEVNFLASATQLTPLHFAILCDKTYVAIYLLENGVDHSLKDCFGNTALHYASEKGNLDICQLLVSHGAEVNCLTSENLTPLHLTTFCDKTCVTKYLLKKGTDPNLKNCYYKTALHCAAEKANLDICQILVSCGVEVNYLPSDIKLRLLHLAKSYNKTCLTKYLPKNGVDHSLKDWRGKTALHYAAEKGDLDNCQILVSYGAEINCLTSKNETALLLALLAASRFDGYRDSRHLSKKYFAIAGYLFENKAVYHPDITRDVKDRYRRVLKKIVQDPFKDVALAKI</sequence>
<feature type="repeat" description="ANK" evidence="3">
    <location>
        <begin position="67"/>
        <end position="99"/>
    </location>
</feature>
<feature type="repeat" description="ANK" evidence="3">
    <location>
        <begin position="200"/>
        <end position="232"/>
    </location>
</feature>
<dbReference type="InterPro" id="IPR002110">
    <property type="entry name" value="Ankyrin_rpt"/>
</dbReference>
<gene>
    <name evidence="4" type="ORF">QYM36_009768</name>
</gene>
<feature type="repeat" description="ANK" evidence="3">
    <location>
        <begin position="233"/>
        <end position="265"/>
    </location>
</feature>
<dbReference type="InterPro" id="IPR036770">
    <property type="entry name" value="Ankyrin_rpt-contain_sf"/>
</dbReference>
<feature type="repeat" description="ANK" evidence="3">
    <location>
        <begin position="33"/>
        <end position="60"/>
    </location>
</feature>
<protein>
    <recommendedName>
        <fullName evidence="6">Ankyrin repeat protein</fullName>
    </recommendedName>
</protein>
<dbReference type="AlphaFoldDB" id="A0AA88HRM7"/>
<evidence type="ECO:0000256" key="3">
    <source>
        <dbReference type="PROSITE-ProRule" id="PRU00023"/>
    </source>
</evidence>
<organism evidence="4 5">
    <name type="scientific">Artemia franciscana</name>
    <name type="common">Brine shrimp</name>
    <name type="synonym">Artemia sanfranciscana</name>
    <dbReference type="NCBI Taxonomy" id="6661"/>
    <lineage>
        <taxon>Eukaryota</taxon>
        <taxon>Metazoa</taxon>
        <taxon>Ecdysozoa</taxon>
        <taxon>Arthropoda</taxon>
        <taxon>Crustacea</taxon>
        <taxon>Branchiopoda</taxon>
        <taxon>Anostraca</taxon>
        <taxon>Artemiidae</taxon>
        <taxon>Artemia</taxon>
    </lineage>
</organism>
<dbReference type="SMART" id="SM00248">
    <property type="entry name" value="ANK"/>
    <property type="match status" value="10"/>
</dbReference>
<keyword evidence="5" id="KW-1185">Reference proteome</keyword>
<dbReference type="PANTHER" id="PTHR24198:SF165">
    <property type="entry name" value="ANKYRIN REPEAT-CONTAINING PROTEIN-RELATED"/>
    <property type="match status" value="1"/>
</dbReference>
<keyword evidence="2 3" id="KW-0040">ANK repeat</keyword>
<dbReference type="PROSITE" id="PS50088">
    <property type="entry name" value="ANK_REPEAT"/>
    <property type="match status" value="10"/>
</dbReference>
<dbReference type="Pfam" id="PF13637">
    <property type="entry name" value="Ank_4"/>
    <property type="match status" value="1"/>
</dbReference>
<dbReference type="PANTHER" id="PTHR24198">
    <property type="entry name" value="ANKYRIN REPEAT AND PROTEIN KINASE DOMAIN-CONTAINING PROTEIN"/>
    <property type="match status" value="1"/>
</dbReference>
<feature type="repeat" description="ANK" evidence="3">
    <location>
        <begin position="133"/>
        <end position="165"/>
    </location>
</feature>
<dbReference type="Gene3D" id="1.25.40.20">
    <property type="entry name" value="Ankyrin repeat-containing domain"/>
    <property type="match status" value="6"/>
</dbReference>
<evidence type="ECO:0000256" key="2">
    <source>
        <dbReference type="ARBA" id="ARBA00023043"/>
    </source>
</evidence>
<evidence type="ECO:0000313" key="5">
    <source>
        <dbReference type="Proteomes" id="UP001187531"/>
    </source>
</evidence>
<dbReference type="PROSITE" id="PS50297">
    <property type="entry name" value="ANK_REP_REGION"/>
    <property type="match status" value="8"/>
</dbReference>
<dbReference type="EMBL" id="JAVRJZ010000014">
    <property type="protein sequence ID" value="KAK2713988.1"/>
    <property type="molecule type" value="Genomic_DNA"/>
</dbReference>
<evidence type="ECO:0008006" key="6">
    <source>
        <dbReference type="Google" id="ProtNLM"/>
    </source>
</evidence>
<comment type="caution">
    <text evidence="4">The sequence shown here is derived from an EMBL/GenBank/DDBJ whole genome shotgun (WGS) entry which is preliminary data.</text>
</comment>
<dbReference type="SUPFAM" id="SSF48403">
    <property type="entry name" value="Ankyrin repeat"/>
    <property type="match status" value="2"/>
</dbReference>
<feature type="repeat" description="ANK" evidence="3">
    <location>
        <begin position="366"/>
        <end position="398"/>
    </location>
</feature>